<sequence length="634" mass="71480">MKVRSSVAKKEFKKNSGFVNLNDSEHEESGNEGTYLNFLEDSSDEEPKKKQKNKSNKKNGSKSSKKRSLKHDSDEDEPVTTKKSKKDEGEDANSGELAANQDFIGFDFSESENEADEDEEEEDYSTRGDGKVSVNNQFPWILNHDHSTQKEIADWLSLEILDFVSYISPSKKEIRERNGCISRLTAAIESFWRDSHVYVFGSYATDLYLPHSDIDMVIKTDDPDSGYLKDNRSSLYKLANYLKGKQIVHDVQVIAHAKVPIIKLVESVSNIHVDISFERSNGIDAARIIKEWLDTTPAMRELTLIVKHFLSTRKLNDVHLGGLGGFSTICLVYTFLKLHPRLSTTSMDPIKNIGVLLIEFFELYGKNFGYDNVIVAPVCKENNGAPGYLNKMHYPALQGRNPFQLTIQDPSDPANNISRGSFNIRDLKKAFTGAFELLVNKCFELESKTYKARINQSILGNIIKYKGETRDFVDERGLVKNVAAIENQIFYYEQDARRPLISDRTTDYVDLDESEDQTKDSDGDGSSESDEDEDFSDEEDDDASQDSSDDEESMLKKISYDDSDNDDSHVTMAGKASHVSVDNLMGLSDDDQSASQVYSPLDKTIEKKPEGASKSAKRDYWSRKGSLDFGQGEQ</sequence>
<comment type="similarity">
    <text evidence="2">Belongs to the DNA polymerase type-B-like family.</text>
</comment>
<dbReference type="GO" id="GO:0071051">
    <property type="term" value="P:poly(A)-dependent snoRNA 3'-end processing"/>
    <property type="evidence" value="ECO:0007669"/>
    <property type="project" value="UniProtKB-ARBA"/>
</dbReference>
<keyword evidence="8" id="KW-0464">Manganese</keyword>
<evidence type="ECO:0000313" key="13">
    <source>
        <dbReference type="EMBL" id="GMM37754.1"/>
    </source>
</evidence>
<dbReference type="SUPFAM" id="SSF81631">
    <property type="entry name" value="PAP/OAS1 substrate-binding domain"/>
    <property type="match status" value="1"/>
</dbReference>
<dbReference type="CDD" id="cd05402">
    <property type="entry name" value="NT_PAP_TUTase"/>
    <property type="match status" value="1"/>
</dbReference>
<evidence type="ECO:0000256" key="7">
    <source>
        <dbReference type="ARBA" id="ARBA00022842"/>
    </source>
</evidence>
<dbReference type="FunFam" id="1.10.1410.10:FF:000003">
    <property type="entry name" value="non-canonical poly(A) RNA polymerase PAPD7"/>
    <property type="match status" value="1"/>
</dbReference>
<dbReference type="GO" id="GO:0071038">
    <property type="term" value="P:TRAMP-dependent tRNA surveillance pathway"/>
    <property type="evidence" value="ECO:0007669"/>
    <property type="project" value="UniProtKB-ARBA"/>
</dbReference>
<dbReference type="EMBL" id="BTFZ01000012">
    <property type="protein sequence ID" value="GMM37754.1"/>
    <property type="molecule type" value="Genomic_DNA"/>
</dbReference>
<dbReference type="PANTHER" id="PTHR23092:SF15">
    <property type="entry name" value="INACTIVE NON-CANONICAL POLY(A) RNA POLYMERASE PROTEIN TRF4-2-RELATED"/>
    <property type="match status" value="1"/>
</dbReference>
<organism evidence="13 14">
    <name type="scientific">Saccharomycopsis crataegensis</name>
    <dbReference type="NCBI Taxonomy" id="43959"/>
    <lineage>
        <taxon>Eukaryota</taxon>
        <taxon>Fungi</taxon>
        <taxon>Dikarya</taxon>
        <taxon>Ascomycota</taxon>
        <taxon>Saccharomycotina</taxon>
        <taxon>Saccharomycetes</taxon>
        <taxon>Saccharomycopsidaceae</taxon>
        <taxon>Saccharomycopsis</taxon>
    </lineage>
</organism>
<feature type="compositionally biased region" description="Acidic residues" evidence="10">
    <location>
        <begin position="523"/>
        <end position="552"/>
    </location>
</feature>
<keyword evidence="5" id="KW-0479">Metal-binding</keyword>
<dbReference type="AlphaFoldDB" id="A0AAV5QTD1"/>
<evidence type="ECO:0000256" key="6">
    <source>
        <dbReference type="ARBA" id="ARBA00022776"/>
    </source>
</evidence>
<gene>
    <name evidence="13" type="ORF">DASC09_050790</name>
</gene>
<dbReference type="GO" id="GO:0034475">
    <property type="term" value="P:U4 snRNA 3'-end processing"/>
    <property type="evidence" value="ECO:0007669"/>
    <property type="project" value="UniProtKB-ARBA"/>
</dbReference>
<feature type="region of interest" description="Disordered" evidence="10">
    <location>
        <begin position="1"/>
        <end position="97"/>
    </location>
</feature>
<comment type="cofactor">
    <cofactor evidence="1">
        <name>Mn(2+)</name>
        <dbReference type="ChEBI" id="CHEBI:29035"/>
    </cofactor>
</comment>
<comment type="catalytic activity">
    <reaction evidence="9">
        <text>RNA(n) + ATP = RNA(n)-3'-adenine ribonucleotide + diphosphate</text>
        <dbReference type="Rhea" id="RHEA:11332"/>
        <dbReference type="Rhea" id="RHEA-COMP:14527"/>
        <dbReference type="Rhea" id="RHEA-COMP:17347"/>
        <dbReference type="ChEBI" id="CHEBI:30616"/>
        <dbReference type="ChEBI" id="CHEBI:33019"/>
        <dbReference type="ChEBI" id="CHEBI:140395"/>
        <dbReference type="ChEBI" id="CHEBI:173115"/>
        <dbReference type="EC" id="2.7.7.19"/>
    </reaction>
</comment>
<dbReference type="InterPro" id="IPR054708">
    <property type="entry name" value="MTPAP-like_central"/>
</dbReference>
<keyword evidence="4" id="KW-0808">Transferase</keyword>
<dbReference type="GO" id="GO:0071036">
    <property type="term" value="P:nuclear polyadenylation-dependent snoRNA catabolic process"/>
    <property type="evidence" value="ECO:0007669"/>
    <property type="project" value="UniProtKB-ARBA"/>
</dbReference>
<dbReference type="Gene3D" id="1.10.1410.10">
    <property type="match status" value="1"/>
</dbReference>
<evidence type="ECO:0000259" key="11">
    <source>
        <dbReference type="Pfam" id="PF03828"/>
    </source>
</evidence>
<evidence type="ECO:0000256" key="8">
    <source>
        <dbReference type="ARBA" id="ARBA00023211"/>
    </source>
</evidence>
<evidence type="ECO:0000256" key="9">
    <source>
        <dbReference type="ARBA" id="ARBA00048830"/>
    </source>
</evidence>
<evidence type="ECO:0000256" key="3">
    <source>
        <dbReference type="ARBA" id="ARBA00012388"/>
    </source>
</evidence>
<dbReference type="InterPro" id="IPR045862">
    <property type="entry name" value="Trf4-like"/>
</dbReference>
<comment type="caution">
    <text evidence="13">The sequence shown here is derived from an EMBL/GenBank/DDBJ whole genome shotgun (WGS) entry which is preliminary data.</text>
</comment>
<feature type="region of interest" description="Disordered" evidence="10">
    <location>
        <begin position="506"/>
        <end position="634"/>
    </location>
</feature>
<dbReference type="Pfam" id="PF22600">
    <property type="entry name" value="MTPAP-like_central"/>
    <property type="match status" value="1"/>
</dbReference>
<feature type="compositionally biased region" description="Basic residues" evidence="10">
    <location>
        <begin position="49"/>
        <end position="69"/>
    </location>
</feature>
<dbReference type="GO" id="GO:0046872">
    <property type="term" value="F:metal ion binding"/>
    <property type="evidence" value="ECO:0007669"/>
    <property type="project" value="UniProtKB-KW"/>
</dbReference>
<dbReference type="Gene3D" id="3.30.460.10">
    <property type="entry name" value="Beta Polymerase, domain 2"/>
    <property type="match status" value="1"/>
</dbReference>
<keyword evidence="6" id="KW-0131">Cell cycle</keyword>
<dbReference type="InterPro" id="IPR002058">
    <property type="entry name" value="PAP_assoc"/>
</dbReference>
<evidence type="ECO:0000256" key="10">
    <source>
        <dbReference type="SAM" id="MobiDB-lite"/>
    </source>
</evidence>
<keyword evidence="6" id="KW-0132">Cell division</keyword>
<feature type="region of interest" description="Disordered" evidence="10">
    <location>
        <begin position="111"/>
        <end position="130"/>
    </location>
</feature>
<name>A0AAV5QTD1_9ASCO</name>
<reference evidence="13 14" key="1">
    <citation type="journal article" date="2023" name="Elife">
        <title>Identification of key yeast species and microbe-microbe interactions impacting larval growth of Drosophila in the wild.</title>
        <authorList>
            <person name="Mure A."/>
            <person name="Sugiura Y."/>
            <person name="Maeda R."/>
            <person name="Honda K."/>
            <person name="Sakurai N."/>
            <person name="Takahashi Y."/>
            <person name="Watada M."/>
            <person name="Katoh T."/>
            <person name="Gotoh A."/>
            <person name="Gotoh Y."/>
            <person name="Taniguchi I."/>
            <person name="Nakamura K."/>
            <person name="Hayashi T."/>
            <person name="Katayama T."/>
            <person name="Uemura T."/>
            <person name="Hattori Y."/>
        </authorList>
    </citation>
    <scope>NUCLEOTIDE SEQUENCE [LARGE SCALE GENOMIC DNA]</scope>
    <source>
        <strain evidence="13 14">SC-9</strain>
    </source>
</reference>
<dbReference type="GO" id="GO:0003729">
    <property type="term" value="F:mRNA binding"/>
    <property type="evidence" value="ECO:0007669"/>
    <property type="project" value="TreeGrafter"/>
</dbReference>
<dbReference type="SUPFAM" id="SSF81301">
    <property type="entry name" value="Nucleotidyltransferase"/>
    <property type="match status" value="1"/>
</dbReference>
<keyword evidence="7" id="KW-0460">Magnesium</keyword>
<evidence type="ECO:0000256" key="1">
    <source>
        <dbReference type="ARBA" id="ARBA00001936"/>
    </source>
</evidence>
<dbReference type="GO" id="GO:0071039">
    <property type="term" value="P:nuclear polyadenylation-dependent CUT catabolic process"/>
    <property type="evidence" value="ECO:0007669"/>
    <property type="project" value="UniProtKB-ARBA"/>
</dbReference>
<dbReference type="PANTHER" id="PTHR23092">
    <property type="entry name" value="POLY(A) RNA POLYMERASE"/>
    <property type="match status" value="1"/>
</dbReference>
<dbReference type="GO" id="GO:0071037">
    <property type="term" value="P:nuclear polyadenylation-dependent snRNA catabolic process"/>
    <property type="evidence" value="ECO:0007669"/>
    <property type="project" value="UniProtKB-ARBA"/>
</dbReference>
<dbReference type="GO" id="GO:0071042">
    <property type="term" value="P:nuclear polyadenylation-dependent mRNA catabolic process"/>
    <property type="evidence" value="ECO:0007669"/>
    <property type="project" value="UniProtKB-ARBA"/>
</dbReference>
<feature type="compositionally biased region" description="Basic and acidic residues" evidence="10">
    <location>
        <begin position="603"/>
        <end position="626"/>
    </location>
</feature>
<evidence type="ECO:0000259" key="12">
    <source>
        <dbReference type="Pfam" id="PF22600"/>
    </source>
</evidence>
<accession>A0AAV5QTD1</accession>
<dbReference type="GO" id="GO:0043634">
    <property type="term" value="P:polyadenylation-dependent ncRNA catabolic process"/>
    <property type="evidence" value="ECO:0007669"/>
    <property type="project" value="TreeGrafter"/>
</dbReference>
<keyword evidence="6" id="KW-0498">Mitosis</keyword>
<evidence type="ECO:0000256" key="4">
    <source>
        <dbReference type="ARBA" id="ARBA00022679"/>
    </source>
</evidence>
<dbReference type="InterPro" id="IPR043519">
    <property type="entry name" value="NT_sf"/>
</dbReference>
<feature type="compositionally biased region" description="Acidic residues" evidence="10">
    <location>
        <begin position="111"/>
        <end position="123"/>
    </location>
</feature>
<dbReference type="GO" id="GO:0071044">
    <property type="term" value="P:histone mRNA catabolic process"/>
    <property type="evidence" value="ECO:0007669"/>
    <property type="project" value="UniProtKB-ARBA"/>
</dbReference>
<dbReference type="GeneID" id="90075729"/>
<evidence type="ECO:0000256" key="2">
    <source>
        <dbReference type="ARBA" id="ARBA00008593"/>
    </source>
</evidence>
<dbReference type="GO" id="GO:0005730">
    <property type="term" value="C:nucleolus"/>
    <property type="evidence" value="ECO:0007669"/>
    <property type="project" value="TreeGrafter"/>
</dbReference>
<dbReference type="GO" id="GO:1990817">
    <property type="term" value="F:poly(A) RNA polymerase activity"/>
    <property type="evidence" value="ECO:0007669"/>
    <property type="project" value="UniProtKB-EC"/>
</dbReference>
<proteinExistence type="inferred from homology"/>
<dbReference type="GO" id="GO:0071035">
    <property type="term" value="P:nuclear polyadenylation-dependent rRNA catabolic process"/>
    <property type="evidence" value="ECO:0007669"/>
    <property type="project" value="UniProtKB-ARBA"/>
</dbReference>
<feature type="domain" description="Poly(A) RNA polymerase mitochondrial-like central palm" evidence="12">
    <location>
        <begin position="156"/>
        <end position="292"/>
    </location>
</feature>
<evidence type="ECO:0000313" key="14">
    <source>
        <dbReference type="Proteomes" id="UP001360560"/>
    </source>
</evidence>
<feature type="domain" description="PAP-associated" evidence="11">
    <location>
        <begin position="352"/>
        <end position="415"/>
    </location>
</feature>
<keyword evidence="14" id="KW-1185">Reference proteome</keyword>
<protein>
    <recommendedName>
        <fullName evidence="3">polynucleotide adenylyltransferase</fullName>
        <ecNumber evidence="3">2.7.7.19</ecNumber>
    </recommendedName>
</protein>
<dbReference type="Proteomes" id="UP001360560">
    <property type="component" value="Unassembled WGS sequence"/>
</dbReference>
<dbReference type="GO" id="GO:0031499">
    <property type="term" value="C:TRAMP complex"/>
    <property type="evidence" value="ECO:0007669"/>
    <property type="project" value="TreeGrafter"/>
</dbReference>
<dbReference type="RefSeq" id="XP_064854750.1">
    <property type="nucleotide sequence ID" value="XM_064998678.1"/>
</dbReference>
<evidence type="ECO:0000256" key="5">
    <source>
        <dbReference type="ARBA" id="ARBA00022723"/>
    </source>
</evidence>
<dbReference type="FunFam" id="3.30.460.10:FF:000006">
    <property type="entry name" value="non-canonical poly(A) RNA polymerase PAPD5"/>
    <property type="match status" value="1"/>
</dbReference>
<dbReference type="EC" id="2.7.7.19" evidence="3"/>
<dbReference type="Pfam" id="PF03828">
    <property type="entry name" value="PAP_assoc"/>
    <property type="match status" value="1"/>
</dbReference>